<accession>A0A1W1W833</accession>
<dbReference type="PROSITE" id="PS51462">
    <property type="entry name" value="NUDIX"/>
    <property type="match status" value="1"/>
</dbReference>
<keyword evidence="3" id="KW-1133">Transmembrane helix</keyword>
<dbReference type="STRING" id="28034.BFX07_10340"/>
<dbReference type="RefSeq" id="WP_028962829.1">
    <property type="nucleotide sequence ID" value="NZ_FWWY01000001.1"/>
</dbReference>
<evidence type="ECO:0000256" key="1">
    <source>
        <dbReference type="ARBA" id="ARBA00001946"/>
    </source>
</evidence>
<dbReference type="Proteomes" id="UP000192660">
    <property type="component" value="Unassembled WGS sequence"/>
</dbReference>
<keyword evidence="3" id="KW-0812">Transmembrane</keyword>
<dbReference type="EMBL" id="FWWY01000001">
    <property type="protein sequence ID" value="SMC02289.1"/>
    <property type="molecule type" value="Genomic_DNA"/>
</dbReference>
<evidence type="ECO:0000256" key="2">
    <source>
        <dbReference type="ARBA" id="ARBA00022801"/>
    </source>
</evidence>
<dbReference type="Gene3D" id="3.90.79.10">
    <property type="entry name" value="Nucleoside Triphosphate Pyrophosphohydrolase"/>
    <property type="match status" value="1"/>
</dbReference>
<feature type="domain" description="Nudix hydrolase" evidence="4">
    <location>
        <begin position="35"/>
        <end position="159"/>
    </location>
</feature>
<dbReference type="GO" id="GO:0016787">
    <property type="term" value="F:hydrolase activity"/>
    <property type="evidence" value="ECO:0007669"/>
    <property type="project" value="UniProtKB-KW"/>
</dbReference>
<keyword evidence="6" id="KW-1185">Reference proteome</keyword>
<dbReference type="InterPro" id="IPR000086">
    <property type="entry name" value="NUDIX_hydrolase_dom"/>
</dbReference>
<evidence type="ECO:0000313" key="5">
    <source>
        <dbReference type="EMBL" id="SMC02289.1"/>
    </source>
</evidence>
<dbReference type="PANTHER" id="PTHR43046:SF14">
    <property type="entry name" value="MUTT_NUDIX FAMILY PROTEIN"/>
    <property type="match status" value="1"/>
</dbReference>
<keyword evidence="3" id="KW-0472">Membrane</keyword>
<dbReference type="OrthoDB" id="9800077at2"/>
<dbReference type="Pfam" id="PF00293">
    <property type="entry name" value="NUDIX"/>
    <property type="match status" value="1"/>
</dbReference>
<dbReference type="AlphaFoldDB" id="A0A1W1W833"/>
<organism evidence="5 6">
    <name type="scientific">Sulfobacillus thermosulfidooxidans (strain DSM 9293 / VKM B-1269 / AT-1)</name>
    <dbReference type="NCBI Taxonomy" id="929705"/>
    <lineage>
        <taxon>Bacteria</taxon>
        <taxon>Bacillati</taxon>
        <taxon>Bacillota</taxon>
        <taxon>Clostridia</taxon>
        <taxon>Eubacteriales</taxon>
        <taxon>Clostridiales Family XVII. Incertae Sedis</taxon>
        <taxon>Sulfobacillus</taxon>
    </lineage>
</organism>
<dbReference type="InterPro" id="IPR020084">
    <property type="entry name" value="NUDIX_hydrolase_CS"/>
</dbReference>
<dbReference type="PANTHER" id="PTHR43046">
    <property type="entry name" value="GDP-MANNOSE MANNOSYL HYDROLASE"/>
    <property type="match status" value="1"/>
</dbReference>
<gene>
    <name evidence="5" type="ORF">SAMN00768000_0510</name>
</gene>
<name>A0A1W1W833_SULTA</name>
<evidence type="ECO:0000256" key="3">
    <source>
        <dbReference type="SAM" id="Phobius"/>
    </source>
</evidence>
<protein>
    <submittedName>
        <fullName evidence="5">NUDIX domain-containing protein</fullName>
    </submittedName>
</protein>
<evidence type="ECO:0000313" key="6">
    <source>
        <dbReference type="Proteomes" id="UP000192660"/>
    </source>
</evidence>
<comment type="cofactor">
    <cofactor evidence="1">
        <name>Mg(2+)</name>
        <dbReference type="ChEBI" id="CHEBI:18420"/>
    </cofactor>
</comment>
<feature type="transmembrane region" description="Helical" evidence="3">
    <location>
        <begin position="27"/>
        <end position="47"/>
    </location>
</feature>
<dbReference type="PROSITE" id="PS00893">
    <property type="entry name" value="NUDIX_BOX"/>
    <property type="match status" value="1"/>
</dbReference>
<evidence type="ECO:0000259" key="4">
    <source>
        <dbReference type="PROSITE" id="PS51462"/>
    </source>
</evidence>
<sequence>MAKLRRVFRQFMFYLISRVFPKRLTQFLMYLTQAKFVVAVVVVLYHGNQILLLRHSYRPRYPWGLVTGWVKAGESPKQAASREVFEELGIEIAELHYFYSEVVGRHHLEIGFWAMVDAANDSHPSGDGEILESAWFSVHQLPEGLLPSQRPLILQAENARIREFS</sequence>
<reference evidence="6" key="1">
    <citation type="submission" date="2017-04" db="EMBL/GenBank/DDBJ databases">
        <authorList>
            <person name="Varghese N."/>
            <person name="Submissions S."/>
        </authorList>
    </citation>
    <scope>NUCLEOTIDE SEQUENCE [LARGE SCALE GENOMIC DNA]</scope>
    <source>
        <strain evidence="6">DSM 9293</strain>
    </source>
</reference>
<proteinExistence type="predicted"/>
<dbReference type="SUPFAM" id="SSF55811">
    <property type="entry name" value="Nudix"/>
    <property type="match status" value="1"/>
</dbReference>
<dbReference type="InterPro" id="IPR015797">
    <property type="entry name" value="NUDIX_hydrolase-like_dom_sf"/>
</dbReference>
<keyword evidence="2" id="KW-0378">Hydrolase</keyword>